<keyword evidence="2" id="KW-1185">Reference proteome</keyword>
<sequence length="328" mass="35987">MTTTARAPFPGSDEFNQIWTRAFIHADETVGTHHLLRGMMHTPPVRDALDAYDVTVPILRGRVQLESDETGDRGRMLAVTVKPTQFSSAAAAALDRAQDSPSVTGRADRGPVDVLLAILGDSQCRATGILAECGVDIAELREVLREGRVPARHERLPASLHRTRDALIGRVRYQPQGRGVTGWLRKVALHLTDRNLAAEPVFWVRLEADELARENGRRMSSDDVLLALLTTHQVALAYPHLVGGEQHRYGGGQALLAAGLDHERVRDTMAVTDLGRDAVPPPSTFGDWPQDTRQVLERLVRVEGNRSARLLKVLGSPLVPDDTEPVCD</sequence>
<dbReference type="Proteomes" id="UP001501074">
    <property type="component" value="Unassembled WGS sequence"/>
</dbReference>
<protein>
    <recommendedName>
        <fullName evidence="3">Clp R domain-containing protein</fullName>
    </recommendedName>
</protein>
<dbReference type="EMBL" id="BAAAZO010000001">
    <property type="protein sequence ID" value="GAA3594316.1"/>
    <property type="molecule type" value="Genomic_DNA"/>
</dbReference>
<dbReference type="RefSeq" id="WP_231484187.1">
    <property type="nucleotide sequence ID" value="NZ_BAAAZO010000001.1"/>
</dbReference>
<organism evidence="1 2">
    <name type="scientific">Kineosporia mesophila</name>
    <dbReference type="NCBI Taxonomy" id="566012"/>
    <lineage>
        <taxon>Bacteria</taxon>
        <taxon>Bacillati</taxon>
        <taxon>Actinomycetota</taxon>
        <taxon>Actinomycetes</taxon>
        <taxon>Kineosporiales</taxon>
        <taxon>Kineosporiaceae</taxon>
        <taxon>Kineosporia</taxon>
    </lineage>
</organism>
<gene>
    <name evidence="1" type="ORF">GCM10022223_06690</name>
</gene>
<reference evidence="2" key="1">
    <citation type="journal article" date="2019" name="Int. J. Syst. Evol. Microbiol.">
        <title>The Global Catalogue of Microorganisms (GCM) 10K type strain sequencing project: providing services to taxonomists for standard genome sequencing and annotation.</title>
        <authorList>
            <consortium name="The Broad Institute Genomics Platform"/>
            <consortium name="The Broad Institute Genome Sequencing Center for Infectious Disease"/>
            <person name="Wu L."/>
            <person name="Ma J."/>
        </authorList>
    </citation>
    <scope>NUCLEOTIDE SEQUENCE [LARGE SCALE GENOMIC DNA]</scope>
    <source>
        <strain evidence="2">JCM 16902</strain>
    </source>
</reference>
<name>A0ABP6Z036_9ACTN</name>
<evidence type="ECO:0008006" key="3">
    <source>
        <dbReference type="Google" id="ProtNLM"/>
    </source>
</evidence>
<proteinExistence type="predicted"/>
<accession>A0ABP6Z036</accession>
<dbReference type="InterPro" id="IPR036628">
    <property type="entry name" value="Clp_N_dom_sf"/>
</dbReference>
<dbReference type="Gene3D" id="1.10.1780.10">
    <property type="entry name" value="Clp, N-terminal domain"/>
    <property type="match status" value="1"/>
</dbReference>
<evidence type="ECO:0000313" key="2">
    <source>
        <dbReference type="Proteomes" id="UP001501074"/>
    </source>
</evidence>
<dbReference type="SUPFAM" id="SSF81923">
    <property type="entry name" value="Double Clp-N motif"/>
    <property type="match status" value="1"/>
</dbReference>
<comment type="caution">
    <text evidence="1">The sequence shown here is derived from an EMBL/GenBank/DDBJ whole genome shotgun (WGS) entry which is preliminary data.</text>
</comment>
<evidence type="ECO:0000313" key="1">
    <source>
        <dbReference type="EMBL" id="GAA3594316.1"/>
    </source>
</evidence>